<keyword evidence="3" id="KW-0326">Glycosidase</keyword>
<dbReference type="PANTHER" id="PTHR10412:SF11">
    <property type="entry name" value="MANNOSYL-OLIGOSACCHARIDE GLUCOSIDASE"/>
    <property type="match status" value="1"/>
</dbReference>
<keyword evidence="6" id="KW-1185">Reference proteome</keyword>
<dbReference type="PANTHER" id="PTHR10412">
    <property type="entry name" value="MANNOSYL-OLIGOSACCHARIDE GLUCOSIDASE"/>
    <property type="match status" value="1"/>
</dbReference>
<organism evidence="5 6">
    <name type="scientific">Termitidicoccus mucosus</name>
    <dbReference type="NCBI Taxonomy" id="1184151"/>
    <lineage>
        <taxon>Bacteria</taxon>
        <taxon>Pseudomonadati</taxon>
        <taxon>Verrucomicrobiota</taxon>
        <taxon>Opitutia</taxon>
        <taxon>Opitutales</taxon>
        <taxon>Opitutaceae</taxon>
        <taxon>Termitidicoccus</taxon>
    </lineage>
</organism>
<feature type="domain" description="Mannosylglycerate hydrolase MGH1-like glycoside hydrolase" evidence="4">
    <location>
        <begin position="298"/>
        <end position="603"/>
    </location>
</feature>
<dbReference type="STRING" id="1184151.AW736_25515"/>
<dbReference type="GO" id="GO:0009311">
    <property type="term" value="P:oligosaccharide metabolic process"/>
    <property type="evidence" value="ECO:0007669"/>
    <property type="project" value="InterPro"/>
</dbReference>
<dbReference type="GO" id="GO:0006487">
    <property type="term" value="P:protein N-linked glycosylation"/>
    <property type="evidence" value="ECO:0007669"/>
    <property type="project" value="TreeGrafter"/>
</dbReference>
<comment type="similarity">
    <text evidence="1">Belongs to the glycosyl hydrolase 63 family.</text>
</comment>
<keyword evidence="2" id="KW-0378">Hydrolase</keyword>
<sequence length="636" mass="70325">MSHPIKNFTRHGIPAQGWNTWNTRSVLSHVLMPEALALNLSFCHYGMLKLVADAFFEVREQGASAGVRLVESEVSLPPRRVGVQPGRHAYDASYTAVTVLLGEVSILVETAATDEREIVILATPLSQAAHRPVSMIVEAAVLWNRPGHVGQAAPCEWRAACGGGEVGIHCTNTPVRDPNAGCRSPYWVFELTGPAGISAGGAPRPLDEITALIAGARARENASHQSYGEFAGLHAAYQACLAWNTFFDPAFDRVLTTSSRPWNVLRLGYGLFCWDTFTFAWMQLADCPALARNSMLEVFREMVDGKFVPNVVNGSGRRSWDRSQPPLAGITMLAIHESAPDLPFLENIWPALLAWNRWWHEARRNPSGLLSWGSNPVEPKTGDLAEFIQPATPFGASLESGQDNSPMYDGVPFDEDSHLMMLSDVGLASLYITDCQSLTILARRLGRDSDAAELDERGGHYAKKLAALWNPGAGIFQNRRTDTGEFSPRLSPTLFYPLLAGVATGEQADSMVDNYLLNPGKFWGEWVLPAVPRDDPAYPEQHYWRGRIWAVLNFLVYLGLKRAGRDDAADQLARRSRELFKRNWDARHGVFENYSAVTGKAAEEKFCDPMCAWSGLLAFMEFMENGRIPLPSLLRP</sequence>
<protein>
    <recommendedName>
        <fullName evidence="4">Mannosylglycerate hydrolase MGH1-like glycoside hydrolase domain-containing protein</fullName>
    </recommendedName>
</protein>
<accession>A0A178ICQ7</accession>
<evidence type="ECO:0000259" key="4">
    <source>
        <dbReference type="Pfam" id="PF22422"/>
    </source>
</evidence>
<dbReference type="EMBL" id="LRRQ01000190">
    <property type="protein sequence ID" value="OAM86935.1"/>
    <property type="molecule type" value="Genomic_DNA"/>
</dbReference>
<gene>
    <name evidence="5" type="ORF">AW736_25515</name>
</gene>
<dbReference type="SUPFAM" id="SSF48208">
    <property type="entry name" value="Six-hairpin glycosidases"/>
    <property type="match status" value="1"/>
</dbReference>
<dbReference type="Proteomes" id="UP000078486">
    <property type="component" value="Unassembled WGS sequence"/>
</dbReference>
<dbReference type="InterPro" id="IPR004888">
    <property type="entry name" value="Glycoside_hydrolase_63"/>
</dbReference>
<evidence type="ECO:0000256" key="2">
    <source>
        <dbReference type="ARBA" id="ARBA00022801"/>
    </source>
</evidence>
<dbReference type="AlphaFoldDB" id="A0A178ICQ7"/>
<evidence type="ECO:0000256" key="1">
    <source>
        <dbReference type="ARBA" id="ARBA00010833"/>
    </source>
</evidence>
<comment type="caution">
    <text evidence="5">The sequence shown here is derived from an EMBL/GenBank/DDBJ whole genome shotgun (WGS) entry which is preliminary data.</text>
</comment>
<dbReference type="InterPro" id="IPR012341">
    <property type="entry name" value="6hp_glycosidase-like_sf"/>
</dbReference>
<dbReference type="InterPro" id="IPR054491">
    <property type="entry name" value="MGH1-like_GH"/>
</dbReference>
<evidence type="ECO:0000313" key="5">
    <source>
        <dbReference type="EMBL" id="OAM86935.1"/>
    </source>
</evidence>
<dbReference type="RefSeq" id="WP_068773110.1">
    <property type="nucleotide sequence ID" value="NZ_CP109796.1"/>
</dbReference>
<name>A0A178ICQ7_9BACT</name>
<evidence type="ECO:0000313" key="6">
    <source>
        <dbReference type="Proteomes" id="UP000078486"/>
    </source>
</evidence>
<dbReference type="Gene3D" id="1.50.10.10">
    <property type="match status" value="1"/>
</dbReference>
<reference evidence="5 6" key="1">
    <citation type="submission" date="2016-01" db="EMBL/GenBank/DDBJ databases">
        <title>High potential of lignocellulose degradation of a new Verrucomicrobia species.</title>
        <authorList>
            <person name="Wang Y."/>
            <person name="Shi Y."/>
            <person name="Qiu Z."/>
            <person name="Liu S."/>
            <person name="Yang H."/>
        </authorList>
    </citation>
    <scope>NUCLEOTIDE SEQUENCE [LARGE SCALE GENOMIC DNA]</scope>
    <source>
        <strain evidence="5 6">TSB47</strain>
    </source>
</reference>
<dbReference type="Pfam" id="PF22422">
    <property type="entry name" value="MGH1-like_GH"/>
    <property type="match status" value="1"/>
</dbReference>
<dbReference type="GO" id="GO:0004573">
    <property type="term" value="F:Glc3Man9GlcNAc2 oligosaccharide glucosidase activity"/>
    <property type="evidence" value="ECO:0007669"/>
    <property type="project" value="InterPro"/>
</dbReference>
<dbReference type="InterPro" id="IPR008928">
    <property type="entry name" value="6-hairpin_glycosidase_sf"/>
</dbReference>
<proteinExistence type="inferred from homology"/>
<evidence type="ECO:0000256" key="3">
    <source>
        <dbReference type="ARBA" id="ARBA00023295"/>
    </source>
</evidence>